<dbReference type="PANTHER" id="PTHR34857:SF2">
    <property type="entry name" value="SLL0384 PROTEIN"/>
    <property type="match status" value="1"/>
</dbReference>
<dbReference type="InterPro" id="IPR051611">
    <property type="entry name" value="ECF_transporter_component"/>
</dbReference>
<evidence type="ECO:0000256" key="7">
    <source>
        <dbReference type="SAM" id="Phobius"/>
    </source>
</evidence>
<keyword evidence="3" id="KW-1003">Cell membrane</keyword>
<dbReference type="EMBL" id="WSRP01000017">
    <property type="protein sequence ID" value="MVX56865.1"/>
    <property type="molecule type" value="Genomic_DNA"/>
</dbReference>
<feature type="transmembrane region" description="Helical" evidence="7">
    <location>
        <begin position="217"/>
        <end position="236"/>
    </location>
</feature>
<evidence type="ECO:0000313" key="9">
    <source>
        <dbReference type="Proteomes" id="UP000472580"/>
    </source>
</evidence>
<dbReference type="GO" id="GO:0005886">
    <property type="term" value="C:plasma membrane"/>
    <property type="evidence" value="ECO:0007669"/>
    <property type="project" value="UniProtKB-ARBA"/>
</dbReference>
<sequence>MMDARTFTPAARILSAFIFAAPVSVLPNCESAFAALVFALSAVLFFKPNASHFVKRAVQINIFILFIWLLTPWTTPGEPLWGWVTKQGVELSALVTIKANALFMIFITLVSSLSFSQLAYGFHKIGFSDKLVAIILFCARGIDIFEKEYRQMVEAAKLRGFVLKADRRTYRTVAAMISLLFAKAVRRSRVLDEAMKLRGFNGKIRTLNVYPSTRTDVFMTALFCAAAILLSVYGWTI</sequence>
<evidence type="ECO:0000313" key="8">
    <source>
        <dbReference type="EMBL" id="MVX56865.1"/>
    </source>
</evidence>
<name>A0A6L6YGN5_9BURK</name>
<evidence type="ECO:0000256" key="6">
    <source>
        <dbReference type="ARBA" id="ARBA00023136"/>
    </source>
</evidence>
<dbReference type="Proteomes" id="UP000472580">
    <property type="component" value="Unassembled WGS sequence"/>
</dbReference>
<keyword evidence="4 7" id="KW-0812">Transmembrane</keyword>
<evidence type="ECO:0000256" key="4">
    <source>
        <dbReference type="ARBA" id="ARBA00022692"/>
    </source>
</evidence>
<dbReference type="InterPro" id="IPR003339">
    <property type="entry name" value="ABC/ECF_trnsptr_transmembrane"/>
</dbReference>
<evidence type="ECO:0000256" key="5">
    <source>
        <dbReference type="ARBA" id="ARBA00022989"/>
    </source>
</evidence>
<feature type="transmembrane region" description="Helical" evidence="7">
    <location>
        <begin position="91"/>
        <end position="115"/>
    </location>
</feature>
<dbReference type="Pfam" id="PF02361">
    <property type="entry name" value="CbiQ"/>
    <property type="match status" value="1"/>
</dbReference>
<dbReference type="PANTHER" id="PTHR34857">
    <property type="entry name" value="SLL0384 PROTEIN"/>
    <property type="match status" value="1"/>
</dbReference>
<comment type="similarity">
    <text evidence="2">Belongs to the CbiQ family.</text>
</comment>
<comment type="subcellular location">
    <subcellularLocation>
        <location evidence="1">Membrane</location>
        <topology evidence="1">Multi-pass membrane protein</topology>
    </subcellularLocation>
</comment>
<reference evidence="8 9" key="1">
    <citation type="submission" date="2019-12" db="EMBL/GenBank/DDBJ databases">
        <title>Microbes associate with the intestines of laboratory mice.</title>
        <authorList>
            <person name="Navarre W."/>
            <person name="Wong E."/>
        </authorList>
    </citation>
    <scope>NUCLEOTIDE SEQUENCE [LARGE SCALE GENOMIC DNA]</scope>
    <source>
        <strain evidence="8 9">NM82_D38</strain>
    </source>
</reference>
<gene>
    <name evidence="8" type="ORF">E5987_06540</name>
</gene>
<organism evidence="8 9">
    <name type="scientific">Parasutterella muris</name>
    <dbReference type="NCBI Taxonomy" id="2565572"/>
    <lineage>
        <taxon>Bacteria</taxon>
        <taxon>Pseudomonadati</taxon>
        <taxon>Pseudomonadota</taxon>
        <taxon>Betaproteobacteria</taxon>
        <taxon>Burkholderiales</taxon>
        <taxon>Sutterellaceae</taxon>
        <taxon>Parasutterella</taxon>
    </lineage>
</organism>
<protein>
    <submittedName>
        <fullName evidence="8">Energy-coupling factor transporter transmembrane protein EcfT</fullName>
    </submittedName>
</protein>
<dbReference type="CDD" id="cd16914">
    <property type="entry name" value="EcfT"/>
    <property type="match status" value="1"/>
</dbReference>
<accession>A0A6L6YGN5</accession>
<keyword evidence="9" id="KW-1185">Reference proteome</keyword>
<evidence type="ECO:0000256" key="2">
    <source>
        <dbReference type="ARBA" id="ARBA00008564"/>
    </source>
</evidence>
<keyword evidence="5 7" id="KW-1133">Transmembrane helix</keyword>
<comment type="caution">
    <text evidence="8">The sequence shown here is derived from an EMBL/GenBank/DDBJ whole genome shotgun (WGS) entry which is preliminary data.</text>
</comment>
<dbReference type="AlphaFoldDB" id="A0A6L6YGN5"/>
<keyword evidence="6 7" id="KW-0472">Membrane</keyword>
<evidence type="ECO:0000256" key="1">
    <source>
        <dbReference type="ARBA" id="ARBA00004141"/>
    </source>
</evidence>
<proteinExistence type="inferred from homology"/>
<dbReference type="OrthoDB" id="8585740at2"/>
<evidence type="ECO:0000256" key="3">
    <source>
        <dbReference type="ARBA" id="ARBA00022475"/>
    </source>
</evidence>
<feature type="transmembrane region" description="Helical" evidence="7">
    <location>
        <begin position="7"/>
        <end position="25"/>
    </location>
</feature>